<comment type="similarity">
    <text evidence="1">Belongs to the BlaI transcriptional regulatory family.</text>
</comment>
<dbReference type="InterPro" id="IPR036388">
    <property type="entry name" value="WH-like_DNA-bd_sf"/>
</dbReference>
<dbReference type="Proteomes" id="UP000249467">
    <property type="component" value="Unassembled WGS sequence"/>
</dbReference>
<organism evidence="5 6">
    <name type="scientific">Pseudanabaena frigida</name>
    <dbReference type="NCBI Taxonomy" id="945775"/>
    <lineage>
        <taxon>Bacteria</taxon>
        <taxon>Bacillati</taxon>
        <taxon>Cyanobacteriota</taxon>
        <taxon>Cyanophyceae</taxon>
        <taxon>Pseudanabaenales</taxon>
        <taxon>Pseudanabaenaceae</taxon>
        <taxon>Pseudanabaena</taxon>
    </lineage>
</organism>
<dbReference type="AlphaFoldDB" id="A0A2W4VZ68"/>
<keyword evidence="2" id="KW-0805">Transcription regulation</keyword>
<dbReference type="SUPFAM" id="SSF46785">
    <property type="entry name" value="Winged helix' DNA-binding domain"/>
    <property type="match status" value="1"/>
</dbReference>
<proteinExistence type="inferred from homology"/>
<evidence type="ECO:0000256" key="1">
    <source>
        <dbReference type="ARBA" id="ARBA00011046"/>
    </source>
</evidence>
<evidence type="ECO:0000256" key="3">
    <source>
        <dbReference type="ARBA" id="ARBA00023125"/>
    </source>
</evidence>
<keyword evidence="4" id="KW-0804">Transcription</keyword>
<keyword evidence="3" id="KW-0238">DNA-binding</keyword>
<reference evidence="5 6" key="2">
    <citation type="submission" date="2018-06" db="EMBL/GenBank/DDBJ databases">
        <title>Metagenomic assembly of (sub)arctic Cyanobacteria and their associated microbiome from non-axenic cultures.</title>
        <authorList>
            <person name="Baurain D."/>
        </authorList>
    </citation>
    <scope>NUCLEOTIDE SEQUENCE [LARGE SCALE GENOMIC DNA]</scope>
    <source>
        <strain evidence="5">ULC066bin1</strain>
    </source>
</reference>
<dbReference type="Gene3D" id="1.10.10.10">
    <property type="entry name" value="Winged helix-like DNA-binding domain superfamily/Winged helix DNA-binding domain"/>
    <property type="match status" value="1"/>
</dbReference>
<dbReference type="GO" id="GO:0003677">
    <property type="term" value="F:DNA binding"/>
    <property type="evidence" value="ECO:0007669"/>
    <property type="project" value="UniProtKB-KW"/>
</dbReference>
<protein>
    <submittedName>
        <fullName evidence="5">CopY family transcriptional regulator</fullName>
    </submittedName>
</protein>
<evidence type="ECO:0000256" key="2">
    <source>
        <dbReference type="ARBA" id="ARBA00023015"/>
    </source>
</evidence>
<dbReference type="InterPro" id="IPR005650">
    <property type="entry name" value="BlaI_family"/>
</dbReference>
<dbReference type="GO" id="GO:0045892">
    <property type="term" value="P:negative regulation of DNA-templated transcription"/>
    <property type="evidence" value="ECO:0007669"/>
    <property type="project" value="InterPro"/>
</dbReference>
<dbReference type="EMBL" id="QBML01000029">
    <property type="protein sequence ID" value="PZO37642.1"/>
    <property type="molecule type" value="Genomic_DNA"/>
</dbReference>
<evidence type="ECO:0000313" key="6">
    <source>
        <dbReference type="Proteomes" id="UP000249467"/>
    </source>
</evidence>
<evidence type="ECO:0000256" key="4">
    <source>
        <dbReference type="ARBA" id="ARBA00023163"/>
    </source>
</evidence>
<dbReference type="PIRSF" id="PIRSF019455">
    <property type="entry name" value="CopR_AtkY"/>
    <property type="match status" value="1"/>
</dbReference>
<reference evidence="5 6" key="1">
    <citation type="submission" date="2018-04" db="EMBL/GenBank/DDBJ databases">
        <authorList>
            <person name="Go L.Y."/>
            <person name="Mitchell J.A."/>
        </authorList>
    </citation>
    <scope>NUCLEOTIDE SEQUENCE [LARGE SCALE GENOMIC DNA]</scope>
    <source>
        <strain evidence="5">ULC066bin1</strain>
    </source>
</reference>
<evidence type="ECO:0000313" key="5">
    <source>
        <dbReference type="EMBL" id="PZO37642.1"/>
    </source>
</evidence>
<dbReference type="Pfam" id="PF03965">
    <property type="entry name" value="Penicillinase_R"/>
    <property type="match status" value="1"/>
</dbReference>
<sequence length="142" mass="16389">MTPLPKYRPKQLSLGPLESELLNIIWDRGNLSATDIHDRILTDPDRELAYGSVMTVLRRLEQKGWIYCEKEGRTLYWQARISREEAQALTAYHQLNRFLEVGDADIVAAFANDLDRASMDKLEAIADRLKNLRQSREQSQEG</sequence>
<comment type="caution">
    <text evidence="5">The sequence shown here is derived from an EMBL/GenBank/DDBJ whole genome shotgun (WGS) entry which is preliminary data.</text>
</comment>
<accession>A0A2W4VZ68</accession>
<name>A0A2W4VZ68_9CYAN</name>
<dbReference type="InterPro" id="IPR036390">
    <property type="entry name" value="WH_DNA-bd_sf"/>
</dbReference>
<gene>
    <name evidence="5" type="ORF">DCF19_18325</name>
</gene>